<organism evidence="4 5">
    <name type="scientific">Saponaria officinalis</name>
    <name type="common">Common soapwort</name>
    <name type="synonym">Lychnis saponaria</name>
    <dbReference type="NCBI Taxonomy" id="3572"/>
    <lineage>
        <taxon>Eukaryota</taxon>
        <taxon>Viridiplantae</taxon>
        <taxon>Streptophyta</taxon>
        <taxon>Embryophyta</taxon>
        <taxon>Tracheophyta</taxon>
        <taxon>Spermatophyta</taxon>
        <taxon>Magnoliopsida</taxon>
        <taxon>eudicotyledons</taxon>
        <taxon>Gunneridae</taxon>
        <taxon>Pentapetalae</taxon>
        <taxon>Caryophyllales</taxon>
        <taxon>Caryophyllaceae</taxon>
        <taxon>Caryophylleae</taxon>
        <taxon>Saponaria</taxon>
    </lineage>
</organism>
<keyword evidence="1" id="KW-0805">Transcription regulation</keyword>
<sequence>METIDNNEDLLSLSLGISSYSNRVESKLKRKRNDVVNTVLVSPEKDYDGKITRLLQERRRMLNANQKGKGPPQDGSGLHLIHLLLVSATLINENNASAAVDNLTELYRYVSVAGDSGERVAAYFTDGLLSRLLTPKSAFYGAVMSQPNATEEFMGFTHLYRVSPFYQFAHFTANQAILEAFEKEEGKNNGSLHVIDFDISHGFQWPSLIQSLSEKSTVSNRSLSFTLTGVGKSVQELIDTEKRLVSFSMEFRNIKFEFHGVLKGSKSTNILQRRGTETIAVNLVFHLSSLNDIVEISNTLTGVHSVNPSIVVLAEREGSRNNCGILSSYVDALHYYAAMFDSLDGCLPLESPERLAIEKNHLGREIKESIALDEVNCSKFEMLETWKGRMERHGCMSMELSSKVNIQAKLLLKMGSHYHPRFEGEDGVGGGFRVYERDEGRAISLGWQDRILVTVSSWRPR</sequence>
<name>A0AAW1NK27_SAPOF</name>
<keyword evidence="5" id="KW-1185">Reference proteome</keyword>
<dbReference type="PANTHER" id="PTHR31636">
    <property type="entry name" value="OSJNBA0084A10.13 PROTEIN-RELATED"/>
    <property type="match status" value="1"/>
</dbReference>
<feature type="short sequence motif" description="VHIID" evidence="3">
    <location>
        <begin position="192"/>
        <end position="196"/>
    </location>
</feature>
<evidence type="ECO:0000256" key="1">
    <source>
        <dbReference type="ARBA" id="ARBA00023015"/>
    </source>
</evidence>
<feature type="region of interest" description="SAW" evidence="3">
    <location>
        <begin position="371"/>
        <end position="459"/>
    </location>
</feature>
<gene>
    <name evidence="4" type="ORF">RND81_01G214300</name>
</gene>
<proteinExistence type="inferred from homology"/>
<evidence type="ECO:0000313" key="4">
    <source>
        <dbReference type="EMBL" id="KAK9758195.1"/>
    </source>
</evidence>
<dbReference type="InterPro" id="IPR005202">
    <property type="entry name" value="TF_GRAS"/>
</dbReference>
<evidence type="ECO:0000256" key="2">
    <source>
        <dbReference type="ARBA" id="ARBA00023163"/>
    </source>
</evidence>
<dbReference type="Pfam" id="PF03514">
    <property type="entry name" value="GRAS"/>
    <property type="match status" value="1"/>
</dbReference>
<keyword evidence="2" id="KW-0804">Transcription</keyword>
<comment type="caution">
    <text evidence="3">Lacks conserved residue(s) required for the propagation of feature annotation.</text>
</comment>
<accession>A0AAW1NK27</accession>
<dbReference type="AlphaFoldDB" id="A0AAW1NK27"/>
<evidence type="ECO:0000256" key="3">
    <source>
        <dbReference type="PROSITE-ProRule" id="PRU01191"/>
    </source>
</evidence>
<dbReference type="Proteomes" id="UP001443914">
    <property type="component" value="Unassembled WGS sequence"/>
</dbReference>
<dbReference type="EMBL" id="JBDFQZ010000001">
    <property type="protein sequence ID" value="KAK9758195.1"/>
    <property type="molecule type" value="Genomic_DNA"/>
</dbReference>
<comment type="similarity">
    <text evidence="3">Belongs to the GRAS family.</text>
</comment>
<reference evidence="4" key="1">
    <citation type="submission" date="2024-03" db="EMBL/GenBank/DDBJ databases">
        <title>WGS assembly of Saponaria officinalis var. Norfolk2.</title>
        <authorList>
            <person name="Jenkins J."/>
            <person name="Shu S."/>
            <person name="Grimwood J."/>
            <person name="Barry K."/>
            <person name="Goodstein D."/>
            <person name="Schmutz J."/>
            <person name="Leebens-Mack J."/>
            <person name="Osbourn A."/>
        </authorList>
    </citation>
    <scope>NUCLEOTIDE SEQUENCE [LARGE SCALE GENOMIC DNA]</scope>
    <source>
        <strain evidence="4">JIC</strain>
    </source>
</reference>
<dbReference type="PROSITE" id="PS50985">
    <property type="entry name" value="GRAS"/>
    <property type="match status" value="1"/>
</dbReference>
<evidence type="ECO:0000313" key="5">
    <source>
        <dbReference type="Proteomes" id="UP001443914"/>
    </source>
</evidence>
<comment type="caution">
    <text evidence="4">The sequence shown here is derived from an EMBL/GenBank/DDBJ whole genome shotgun (WGS) entry which is preliminary data.</text>
</comment>
<protein>
    <submittedName>
        <fullName evidence="4">Uncharacterized protein</fullName>
    </submittedName>
</protein>